<feature type="chain" id="PRO_5038632128" description="ABC transporter substrate-binding protein" evidence="6">
    <location>
        <begin position="21"/>
        <end position="480"/>
    </location>
</feature>
<dbReference type="Proteomes" id="UP000236151">
    <property type="component" value="Unassembled WGS sequence"/>
</dbReference>
<evidence type="ECO:0000256" key="1">
    <source>
        <dbReference type="ARBA" id="ARBA00004196"/>
    </source>
</evidence>
<dbReference type="AlphaFoldDB" id="A0A2K2F8U8"/>
<feature type="region of interest" description="Disordered" evidence="5">
    <location>
        <begin position="24"/>
        <end position="66"/>
    </location>
</feature>
<dbReference type="InterPro" id="IPR006059">
    <property type="entry name" value="SBP"/>
</dbReference>
<dbReference type="KEGG" id="cthd:CDO33_02425"/>
<organism evidence="7 8">
    <name type="scientific">Clostridium thermosuccinogenes</name>
    <dbReference type="NCBI Taxonomy" id="84032"/>
    <lineage>
        <taxon>Bacteria</taxon>
        <taxon>Bacillati</taxon>
        <taxon>Bacillota</taxon>
        <taxon>Clostridia</taxon>
        <taxon>Eubacteriales</taxon>
        <taxon>Clostridiaceae</taxon>
        <taxon>Clostridium</taxon>
    </lineage>
</organism>
<comment type="similarity">
    <text evidence="2">Belongs to the bacterial solute-binding protein 1 family.</text>
</comment>
<dbReference type="Pfam" id="PF01547">
    <property type="entry name" value="SBP_bac_1"/>
    <property type="match status" value="1"/>
</dbReference>
<accession>A0A2K2F8U8</accession>
<dbReference type="SUPFAM" id="SSF53850">
    <property type="entry name" value="Periplasmic binding protein-like II"/>
    <property type="match status" value="1"/>
</dbReference>
<evidence type="ECO:0000256" key="3">
    <source>
        <dbReference type="ARBA" id="ARBA00022448"/>
    </source>
</evidence>
<evidence type="ECO:0000256" key="5">
    <source>
        <dbReference type="SAM" id="MobiDB-lite"/>
    </source>
</evidence>
<evidence type="ECO:0008006" key="9">
    <source>
        <dbReference type="Google" id="ProtNLM"/>
    </source>
</evidence>
<protein>
    <recommendedName>
        <fullName evidence="9">ABC transporter substrate-binding protein</fullName>
    </recommendedName>
</protein>
<dbReference type="PROSITE" id="PS51257">
    <property type="entry name" value="PROKAR_LIPOPROTEIN"/>
    <property type="match status" value="1"/>
</dbReference>
<evidence type="ECO:0000256" key="6">
    <source>
        <dbReference type="SAM" id="SignalP"/>
    </source>
</evidence>
<sequence>MTKKLIALLLVLVMTLSVMTACSKGDDGKSSTTPSSTPAADAPATSGDESSGDAGDAGKDAGGLPPMTTDNITLTYACWGLAEKGEIEVRDKQLAAFMEAYPNIKVEFVEIEQGSWDEALYNRAAAGTLPDVFWVFSVTNAVKNQWALDVTDMFDADPDTQEIYPGIREISKINGRRYHVPGIMFPHMIFLNKTLFDKYNVPLPSYDWTFEDFKKIAEEITHPEEYYFGTSNPIYYDLMDAWYNGTTRYGWDGQNYNLGQTWVDAWNLRLDWIDRKVVEWMSAEEKEQVLGDPSAWPPGKGRVAMHIDWPWTIAHFEDVVSPETGCEFLYYPLPQGPTGRQMAIVDNSVISATTQHPREAWELQKWTTWGVEACKNRFEGYKEAGAPLSRMPVITNKEVWQQIIDAAPNEALKAFYEHLTDIVPSPWPIAPGWGEFEAWMAEQDMWGKLERREVRPEDVVKELNDKLNEFKQQYIVSIDY</sequence>
<name>A0A2K2F8U8_9CLOT</name>
<keyword evidence="4 6" id="KW-0732">Signal</keyword>
<dbReference type="RefSeq" id="WP_103083030.1">
    <property type="nucleotide sequence ID" value="NZ_CP021850.1"/>
</dbReference>
<evidence type="ECO:0000256" key="4">
    <source>
        <dbReference type="ARBA" id="ARBA00022729"/>
    </source>
</evidence>
<comment type="subcellular location">
    <subcellularLocation>
        <location evidence="1">Cell envelope</location>
    </subcellularLocation>
</comment>
<evidence type="ECO:0000256" key="2">
    <source>
        <dbReference type="ARBA" id="ARBA00008520"/>
    </source>
</evidence>
<reference evidence="7 8" key="1">
    <citation type="submission" date="2017-06" db="EMBL/GenBank/DDBJ databases">
        <title>Investigating the central metabolism of Clostridium thermosuccinogenes.</title>
        <authorList>
            <person name="Koendjbiharie J.G."/>
            <person name="van Kranenburg R."/>
        </authorList>
    </citation>
    <scope>NUCLEOTIDE SEQUENCE [LARGE SCALE GENOMIC DNA]</scope>
    <source>
        <strain evidence="7 8">DSM 5806</strain>
    </source>
</reference>
<dbReference type="InterPro" id="IPR050490">
    <property type="entry name" value="Bact_solute-bd_prot1"/>
</dbReference>
<feature type="signal peptide" evidence="6">
    <location>
        <begin position="1"/>
        <end position="20"/>
    </location>
</feature>
<comment type="caution">
    <text evidence="7">The sequence shown here is derived from an EMBL/GenBank/DDBJ whole genome shotgun (WGS) entry which is preliminary data.</text>
</comment>
<dbReference type="Gene3D" id="3.40.190.10">
    <property type="entry name" value="Periplasmic binding protein-like II"/>
    <property type="match status" value="1"/>
</dbReference>
<evidence type="ECO:0000313" key="8">
    <source>
        <dbReference type="Proteomes" id="UP000236151"/>
    </source>
</evidence>
<feature type="compositionally biased region" description="Low complexity" evidence="5">
    <location>
        <begin position="30"/>
        <end position="54"/>
    </location>
</feature>
<keyword evidence="8" id="KW-1185">Reference proteome</keyword>
<gene>
    <name evidence="7" type="ORF">CDQ84_17475</name>
</gene>
<dbReference type="GO" id="GO:0030313">
    <property type="term" value="C:cell envelope"/>
    <property type="evidence" value="ECO:0007669"/>
    <property type="project" value="UniProtKB-SubCell"/>
</dbReference>
<dbReference type="PANTHER" id="PTHR43649:SF31">
    <property type="entry name" value="SN-GLYCEROL-3-PHOSPHATE-BINDING PERIPLASMIC PROTEIN UGPB"/>
    <property type="match status" value="1"/>
</dbReference>
<dbReference type="EMBL" id="NIOJ01000072">
    <property type="protein sequence ID" value="PNT95205.1"/>
    <property type="molecule type" value="Genomic_DNA"/>
</dbReference>
<dbReference type="PANTHER" id="PTHR43649">
    <property type="entry name" value="ARABINOSE-BINDING PROTEIN-RELATED"/>
    <property type="match status" value="1"/>
</dbReference>
<keyword evidence="3" id="KW-0813">Transport</keyword>
<dbReference type="OrthoDB" id="383889at2"/>
<evidence type="ECO:0000313" key="7">
    <source>
        <dbReference type="EMBL" id="PNT95205.1"/>
    </source>
</evidence>
<proteinExistence type="inferred from homology"/>